<dbReference type="InterPro" id="IPR000073">
    <property type="entry name" value="AB_hydrolase_1"/>
</dbReference>
<reference evidence="6" key="1">
    <citation type="submission" date="2010-05" db="EMBL/GenBank/DDBJ databases">
        <title>The genome sequence of Magnaporthe poae strain ATCC 64411.</title>
        <authorList>
            <person name="Ma L.-J."/>
            <person name="Dead R."/>
            <person name="Young S."/>
            <person name="Zeng Q."/>
            <person name="Koehrsen M."/>
            <person name="Alvarado L."/>
            <person name="Berlin A."/>
            <person name="Chapman S.B."/>
            <person name="Chen Z."/>
            <person name="Freedman E."/>
            <person name="Gellesch M."/>
            <person name="Goldberg J."/>
            <person name="Griggs A."/>
            <person name="Gujja S."/>
            <person name="Heilman E.R."/>
            <person name="Heiman D."/>
            <person name="Hepburn T."/>
            <person name="Howarth C."/>
            <person name="Jen D."/>
            <person name="Larson L."/>
            <person name="Mehta T."/>
            <person name="Neiman D."/>
            <person name="Pearson M."/>
            <person name="Roberts A."/>
            <person name="Saif S."/>
            <person name="Shea T."/>
            <person name="Shenoy N."/>
            <person name="Sisk P."/>
            <person name="Stolte C."/>
            <person name="Sykes S."/>
            <person name="Walk T."/>
            <person name="White J."/>
            <person name="Yandava C."/>
            <person name="Haas B."/>
            <person name="Nusbaum C."/>
            <person name="Birren B."/>
        </authorList>
    </citation>
    <scope>NUCLEOTIDE SEQUENCE [LARGE SCALE GENOMIC DNA]</scope>
    <source>
        <strain evidence="6">ATCC 64411 / 73-15</strain>
    </source>
</reference>
<dbReference type="EnsemblFungi" id="MAPG_07562T0">
    <property type="protein sequence ID" value="MAPG_07562T0"/>
    <property type="gene ID" value="MAPG_07562"/>
</dbReference>
<organism evidence="5 6">
    <name type="scientific">Magnaporthiopsis poae (strain ATCC 64411 / 73-15)</name>
    <name type="common">Kentucky bluegrass fungus</name>
    <name type="synonym">Magnaporthe poae</name>
    <dbReference type="NCBI Taxonomy" id="644358"/>
    <lineage>
        <taxon>Eukaryota</taxon>
        <taxon>Fungi</taxon>
        <taxon>Dikarya</taxon>
        <taxon>Ascomycota</taxon>
        <taxon>Pezizomycotina</taxon>
        <taxon>Sordariomycetes</taxon>
        <taxon>Sordariomycetidae</taxon>
        <taxon>Magnaporthales</taxon>
        <taxon>Magnaporthaceae</taxon>
        <taxon>Magnaporthiopsis</taxon>
    </lineage>
</organism>
<dbReference type="AlphaFoldDB" id="A0A0C4E503"/>
<dbReference type="InterPro" id="IPR000639">
    <property type="entry name" value="Epox_hydrolase-like"/>
</dbReference>
<feature type="chain" id="PRO_5002171104" description="AB hydrolase-1 domain-containing protein" evidence="3">
    <location>
        <begin position="17"/>
        <end position="260"/>
    </location>
</feature>
<feature type="region of interest" description="Disordered" evidence="2">
    <location>
        <begin position="60"/>
        <end position="97"/>
    </location>
</feature>
<evidence type="ECO:0000259" key="4">
    <source>
        <dbReference type="Pfam" id="PF00561"/>
    </source>
</evidence>
<dbReference type="SUPFAM" id="SSF53474">
    <property type="entry name" value="alpha/beta-Hydrolases"/>
    <property type="match status" value="1"/>
</dbReference>
<protein>
    <recommendedName>
        <fullName evidence="4">AB hydrolase-1 domain-containing protein</fullName>
    </recommendedName>
</protein>
<accession>A0A0C4E503</accession>
<evidence type="ECO:0000256" key="1">
    <source>
        <dbReference type="ARBA" id="ARBA00022801"/>
    </source>
</evidence>
<dbReference type="PANTHER" id="PTHR42977">
    <property type="entry name" value="HYDROLASE-RELATED"/>
    <property type="match status" value="1"/>
</dbReference>
<dbReference type="PANTHER" id="PTHR42977:SF3">
    <property type="entry name" value="AB HYDROLASE-1 DOMAIN-CONTAINING PROTEIN"/>
    <property type="match status" value="1"/>
</dbReference>
<keyword evidence="6" id="KW-1185">Reference proteome</keyword>
<dbReference type="EMBL" id="ADBL01001835">
    <property type="status" value="NOT_ANNOTATED_CDS"/>
    <property type="molecule type" value="Genomic_DNA"/>
</dbReference>
<dbReference type="PRINTS" id="PR00412">
    <property type="entry name" value="EPOXHYDRLASE"/>
</dbReference>
<evidence type="ECO:0000313" key="6">
    <source>
        <dbReference type="Proteomes" id="UP000011715"/>
    </source>
</evidence>
<feature type="domain" description="AB hydrolase-1" evidence="4">
    <location>
        <begin position="144"/>
        <end position="257"/>
    </location>
</feature>
<name>A0A0C4E503_MAGP6</name>
<evidence type="ECO:0000256" key="2">
    <source>
        <dbReference type="SAM" id="MobiDB-lite"/>
    </source>
</evidence>
<keyword evidence="1" id="KW-0378">Hydrolase</keyword>
<reference evidence="5" key="2">
    <citation type="journal article" date="2015" name="G3 (Bethesda)">
        <title>Genome sequences of three phytopathogenic species of the Magnaporthaceae family of fungi.</title>
        <authorList>
            <person name="Okagaki L.H."/>
            <person name="Nunes C.C."/>
            <person name="Sailsbery J."/>
            <person name="Clay B."/>
            <person name="Brown D."/>
            <person name="John T."/>
            <person name="Oh Y."/>
            <person name="Young N."/>
            <person name="Fitzgerald M."/>
            <person name="Haas B.J."/>
            <person name="Zeng Q."/>
            <person name="Young S."/>
            <person name="Adiconis X."/>
            <person name="Fan L."/>
            <person name="Levin J.Z."/>
            <person name="Mitchell T.K."/>
            <person name="Okubara P.A."/>
            <person name="Farman M.L."/>
            <person name="Kohn L.M."/>
            <person name="Birren B."/>
            <person name="Ma L.-J."/>
            <person name="Dean R.A."/>
        </authorList>
    </citation>
    <scope>NUCLEOTIDE SEQUENCE</scope>
    <source>
        <strain evidence="5">ATCC 64411</strain>
    </source>
</reference>
<evidence type="ECO:0000313" key="5">
    <source>
        <dbReference type="EnsemblFungi" id="MAPG_07562T0"/>
    </source>
</evidence>
<feature type="compositionally biased region" description="Polar residues" evidence="2">
    <location>
        <begin position="60"/>
        <end position="93"/>
    </location>
</feature>
<dbReference type="Proteomes" id="UP000011715">
    <property type="component" value="Unassembled WGS sequence"/>
</dbReference>
<dbReference type="STRING" id="644358.A0A0C4E503"/>
<dbReference type="InterPro" id="IPR051340">
    <property type="entry name" value="Haloalkane_dehalogenase"/>
</dbReference>
<evidence type="ECO:0000256" key="3">
    <source>
        <dbReference type="SAM" id="SignalP"/>
    </source>
</evidence>
<reference evidence="5" key="3">
    <citation type="submission" date="2015-06" db="UniProtKB">
        <authorList>
            <consortium name="EnsemblFungi"/>
        </authorList>
    </citation>
    <scope>IDENTIFICATION</scope>
    <source>
        <strain evidence="5">ATCC 64411</strain>
    </source>
</reference>
<keyword evidence="3" id="KW-0732">Signal</keyword>
<dbReference type="Pfam" id="PF00561">
    <property type="entry name" value="Abhydrolase_1"/>
    <property type="match status" value="1"/>
</dbReference>
<dbReference type="Gene3D" id="3.40.50.1820">
    <property type="entry name" value="alpha/beta hydrolase"/>
    <property type="match status" value="1"/>
</dbReference>
<feature type="signal peptide" evidence="3">
    <location>
        <begin position="1"/>
        <end position="16"/>
    </location>
</feature>
<dbReference type="InterPro" id="IPR029058">
    <property type="entry name" value="AB_hydrolase_fold"/>
</dbReference>
<proteinExistence type="predicted"/>
<dbReference type="GO" id="GO:0004301">
    <property type="term" value="F:epoxide hydrolase activity"/>
    <property type="evidence" value="ECO:0007669"/>
    <property type="project" value="TreeGrafter"/>
</dbReference>
<dbReference type="eggNOG" id="KOG4178">
    <property type="taxonomic scope" value="Eukaryota"/>
</dbReference>
<sequence length="260" mass="28045">MSICLPILSLACPLWAVLLNFSSQRPLGHCPRWTSGLGSQELERPETGTEIISRAICKNNKASHSQTRIPSGSSTTGDASPTDSDMASNSTITAPPGQMPFWDMLNDAAMDEGISLPAVQEHTVQADGVSVFYRHAGPTDSTAPTILLLHGFSSSSFMYRGLMPYLAGAGYRVVAPDLPGSGFTDVPRARRYAYTFANLTATLEAFVDALALDRFAIYVFDHGAPVGFRLALRRPDAVTAIVTQNGNVYAEGLRMPFWDP</sequence>